<keyword evidence="2" id="KW-0378">Hydrolase</keyword>
<dbReference type="InterPro" id="IPR038592">
    <property type="entry name" value="CheD-like_sf"/>
</dbReference>
<organism evidence="4">
    <name type="scientific">hydrothermal vent metagenome</name>
    <dbReference type="NCBI Taxonomy" id="652676"/>
    <lineage>
        <taxon>unclassified sequences</taxon>
        <taxon>metagenomes</taxon>
        <taxon>ecological metagenomes</taxon>
    </lineage>
</organism>
<dbReference type="CDD" id="cd16352">
    <property type="entry name" value="CheD"/>
    <property type="match status" value="1"/>
</dbReference>
<dbReference type="EMBL" id="UOFG01000018">
    <property type="protein sequence ID" value="VAW58125.1"/>
    <property type="molecule type" value="Genomic_DNA"/>
</dbReference>
<dbReference type="NCBIfam" id="NF010013">
    <property type="entry name" value="PRK13487.1"/>
    <property type="match status" value="1"/>
</dbReference>
<evidence type="ECO:0000256" key="3">
    <source>
        <dbReference type="SAM" id="MobiDB-lite"/>
    </source>
</evidence>
<evidence type="ECO:0000256" key="2">
    <source>
        <dbReference type="ARBA" id="ARBA00022801"/>
    </source>
</evidence>
<keyword evidence="1" id="KW-0145">Chemotaxis</keyword>
<reference evidence="4" key="1">
    <citation type="submission" date="2018-06" db="EMBL/GenBank/DDBJ databases">
        <authorList>
            <person name="Zhirakovskaya E."/>
        </authorList>
    </citation>
    <scope>NUCLEOTIDE SEQUENCE</scope>
</reference>
<dbReference type="HAMAP" id="MF_01440">
    <property type="entry name" value="CheD"/>
    <property type="match status" value="1"/>
</dbReference>
<dbReference type="InterPro" id="IPR011324">
    <property type="entry name" value="Cytotoxic_necrot_fac-like_cat"/>
</dbReference>
<dbReference type="Gene3D" id="3.30.1330.200">
    <property type="match status" value="1"/>
</dbReference>
<protein>
    <submittedName>
        <fullName evidence="4">Chemotaxis protein CheD</fullName>
    </submittedName>
</protein>
<dbReference type="PANTHER" id="PTHR35147:SF2">
    <property type="entry name" value="CHEMORECEPTOR GLUTAMINE DEAMIDASE CHED-RELATED"/>
    <property type="match status" value="1"/>
</dbReference>
<proteinExistence type="inferred from homology"/>
<feature type="region of interest" description="Disordered" evidence="3">
    <location>
        <begin position="203"/>
        <end position="222"/>
    </location>
</feature>
<dbReference type="AlphaFoldDB" id="A0A3B0WQ60"/>
<sequence>MGLKKMRTPGNKKSNIISPKCLQGLEHISRFWDKTHGIFSAKILPGEYYVSMHGELISTVLGSCISACIRDVKMGIGGMNHFMLPMGCEDTHAGKEHLTSATRYGNFAMEILINEILKAGGRKKNMEVKLFGGGRVLASMTKIDIGNKNIKFVHEYLREEELGIISEDVGDIYPRKVLFFADTGKVRVKKLRSMHNDTIKKREESYSKSLNGKPVQSDIELF</sequence>
<dbReference type="GO" id="GO:0050568">
    <property type="term" value="F:protein-glutamine glutaminase activity"/>
    <property type="evidence" value="ECO:0007669"/>
    <property type="project" value="InterPro"/>
</dbReference>
<accession>A0A3B0WQ60</accession>
<evidence type="ECO:0000256" key="1">
    <source>
        <dbReference type="ARBA" id="ARBA00022500"/>
    </source>
</evidence>
<dbReference type="InterPro" id="IPR005659">
    <property type="entry name" value="Chemorcpt_Glu_NH3ase_CheD"/>
</dbReference>
<dbReference type="SUPFAM" id="SSF64438">
    <property type="entry name" value="CNF1/YfiH-like putative cysteine hydrolases"/>
    <property type="match status" value="1"/>
</dbReference>
<name>A0A3B0WQ60_9ZZZZ</name>
<evidence type="ECO:0000313" key="4">
    <source>
        <dbReference type="EMBL" id="VAW58125.1"/>
    </source>
</evidence>
<dbReference type="Pfam" id="PF03975">
    <property type="entry name" value="CheD"/>
    <property type="match status" value="1"/>
</dbReference>
<gene>
    <name evidence="4" type="ORF">MNBD_GAMMA11-1542</name>
</gene>
<dbReference type="PANTHER" id="PTHR35147">
    <property type="entry name" value="CHEMORECEPTOR GLUTAMINE DEAMIDASE CHED-RELATED"/>
    <property type="match status" value="1"/>
</dbReference>
<dbReference type="GO" id="GO:0006935">
    <property type="term" value="P:chemotaxis"/>
    <property type="evidence" value="ECO:0007669"/>
    <property type="project" value="UniProtKB-KW"/>
</dbReference>